<keyword evidence="1" id="KW-0472">Membrane</keyword>
<feature type="transmembrane region" description="Helical" evidence="1">
    <location>
        <begin position="484"/>
        <end position="504"/>
    </location>
</feature>
<dbReference type="PANTHER" id="PTHR38454">
    <property type="entry name" value="INTEGRAL MEMBRANE PROTEIN-RELATED"/>
    <property type="match status" value="1"/>
</dbReference>
<reference evidence="2 3" key="1">
    <citation type="submission" date="2019-08" db="EMBL/GenBank/DDBJ databases">
        <title>In-depth cultivation of the pig gut microbiome towards novel bacterial diversity and tailored functional studies.</title>
        <authorList>
            <person name="Wylensek D."/>
            <person name="Hitch T.C.A."/>
            <person name="Clavel T."/>
        </authorList>
    </citation>
    <scope>NUCLEOTIDE SEQUENCE [LARGE SCALE GENOMIC DNA]</scope>
    <source>
        <strain evidence="2 3">WB01_CNA04</strain>
    </source>
</reference>
<organism evidence="2 3">
    <name type="scientific">Parafannyhessea umbonata</name>
    <dbReference type="NCBI Taxonomy" id="604330"/>
    <lineage>
        <taxon>Bacteria</taxon>
        <taxon>Bacillati</taxon>
        <taxon>Actinomycetota</taxon>
        <taxon>Coriobacteriia</taxon>
        <taxon>Coriobacteriales</taxon>
        <taxon>Atopobiaceae</taxon>
        <taxon>Parafannyhessea</taxon>
    </lineage>
</organism>
<keyword evidence="1" id="KW-1133">Transmembrane helix</keyword>
<gene>
    <name evidence="2" type="ORF">FYJ69_02480</name>
</gene>
<keyword evidence="1" id="KW-0812">Transmembrane</keyword>
<dbReference type="Proteomes" id="UP000434342">
    <property type="component" value="Unassembled WGS sequence"/>
</dbReference>
<dbReference type="EMBL" id="VUND01000001">
    <property type="protein sequence ID" value="MST59781.1"/>
    <property type="molecule type" value="Genomic_DNA"/>
</dbReference>
<feature type="transmembrane region" description="Helical" evidence="1">
    <location>
        <begin position="427"/>
        <end position="445"/>
    </location>
</feature>
<dbReference type="Pfam" id="PF09586">
    <property type="entry name" value="YfhO"/>
    <property type="match status" value="3"/>
</dbReference>
<feature type="transmembrane region" description="Helical" evidence="1">
    <location>
        <begin position="75"/>
        <end position="96"/>
    </location>
</feature>
<accession>A0A6N7WUP7</accession>
<feature type="transmembrane region" description="Helical" evidence="1">
    <location>
        <begin position="172"/>
        <end position="191"/>
    </location>
</feature>
<dbReference type="AlphaFoldDB" id="A0A6N7WUP7"/>
<feature type="transmembrane region" description="Helical" evidence="1">
    <location>
        <begin position="542"/>
        <end position="561"/>
    </location>
</feature>
<feature type="transmembrane region" description="Helical" evidence="1">
    <location>
        <begin position="226"/>
        <end position="244"/>
    </location>
</feature>
<dbReference type="PANTHER" id="PTHR38454:SF1">
    <property type="entry name" value="INTEGRAL MEMBRANE PROTEIN"/>
    <property type="match status" value="1"/>
</dbReference>
<feature type="transmembrane region" description="Helical" evidence="1">
    <location>
        <begin position="256"/>
        <end position="282"/>
    </location>
</feature>
<evidence type="ECO:0000313" key="2">
    <source>
        <dbReference type="EMBL" id="MST59781.1"/>
    </source>
</evidence>
<dbReference type="InterPro" id="IPR018580">
    <property type="entry name" value="Uncharacterised_YfhO"/>
</dbReference>
<evidence type="ECO:0000313" key="3">
    <source>
        <dbReference type="Proteomes" id="UP000434342"/>
    </source>
</evidence>
<feature type="transmembrane region" description="Helical" evidence="1">
    <location>
        <begin position="457"/>
        <end position="475"/>
    </location>
</feature>
<name>A0A6N7WUP7_9ACTN</name>
<feature type="transmembrane region" description="Helical" evidence="1">
    <location>
        <begin position="833"/>
        <end position="853"/>
    </location>
</feature>
<sequence>MDHTGVTEPSDIRNSLYNYIALIRHADCHLNLLGEHMNWPLYYYLGPMCLIAFALLSLYVHLFESITAPCVRRTATEVILLVATIALGFLVVYFNFLDGTSYFAYRDMGSDTVDQYVPYYLDLIRKVSTESLGTWNMNYGLGASFMSYQSWTLDPFCLVIAPLALLLGQQHLSLVLVIAQGVKMLLCGLLFDHVLTFYCSRPLSRIVGAVLYAFCGFLMLWGQHYWIGASIVMVTLMMLMLELLMQSWSMPRFWGLAIASAVSIIMSTYSGFAVMLFSLAYALLRIPVATDSTGMRSYLSGFWRLALPVACGVLISCVTLVPYGTAMIQESSRVVSSGQAPLSERMLDYAKAFVPLKWLPYLVSRLLGNGLVSVSAELPQYLVPATEAFRQTNVYEMTQMGFSVAAIILLLQFAWWELTKADRREKILVAIASALCIFYCVNYFLPALSNVFSAVRYRASFALAAPICIAMAVAWERCFLERRLNLPVFVAGAALTAATLAWSLLHTLDGRLICLYFSLALFTLVVLSIIMARNREGRCKLVVVLFAAAILSSSIVDGFFITNSRIWCTKSDFPKADASYESDMSAALKFIESQDEEGSDTYRISMAMGDLNAALTQGFMGIDSYNSTINSNLELFYKELWPGAIRKISAYQATRDDMIHPTLQRMLGVRYIASRGDIPIDGYEPLASFGSIRVLKAQGQTSLVTVFESTTSESSVQSQTPQEREGLVQSTAIVSDNAPKGFQNLGRASGDAITGISTPAKAHVDSQTSVSCSTSTDSKSVCMFAIPYAKGWSAKVDGTQAPTFRTNYGFIGVALQPGSHKVSIAYRPLGTDIGFAISTSGLVLGLIASIAILRRQKAGGLQVR</sequence>
<feature type="transmembrane region" description="Helical" evidence="1">
    <location>
        <begin position="398"/>
        <end position="415"/>
    </location>
</feature>
<feature type="transmembrane region" description="Helical" evidence="1">
    <location>
        <begin position="510"/>
        <end position="530"/>
    </location>
</feature>
<comment type="caution">
    <text evidence="2">The sequence shown here is derived from an EMBL/GenBank/DDBJ whole genome shotgun (WGS) entry which is preliminary data.</text>
</comment>
<feature type="transmembrane region" description="Helical" evidence="1">
    <location>
        <begin position="302"/>
        <end position="323"/>
    </location>
</feature>
<feature type="transmembrane region" description="Helical" evidence="1">
    <location>
        <begin position="203"/>
        <end position="220"/>
    </location>
</feature>
<feature type="transmembrane region" description="Helical" evidence="1">
    <location>
        <begin position="41"/>
        <end position="63"/>
    </location>
</feature>
<proteinExistence type="predicted"/>
<evidence type="ECO:0000256" key="1">
    <source>
        <dbReference type="SAM" id="Phobius"/>
    </source>
</evidence>
<dbReference type="RefSeq" id="WP_154539752.1">
    <property type="nucleotide sequence ID" value="NZ_VUND01000001.1"/>
</dbReference>
<protein>
    <submittedName>
        <fullName evidence="2">YfhO family protein</fullName>
    </submittedName>
</protein>